<keyword evidence="1" id="KW-1133">Transmembrane helix</keyword>
<reference evidence="2 3" key="1">
    <citation type="submission" date="2019-09" db="EMBL/GenBank/DDBJ databases">
        <title>In-depth cultivation of the pig gut microbiome towards novel bacterial diversity and tailored functional studies.</title>
        <authorList>
            <person name="Wylensek D."/>
            <person name="Hitch T.C.A."/>
            <person name="Clavel T."/>
        </authorList>
    </citation>
    <scope>NUCLEOTIDE SEQUENCE [LARGE SCALE GENOMIC DNA]</scope>
    <source>
        <strain evidence="2 3">WCA3-693-APC-4?</strain>
    </source>
</reference>
<keyword evidence="3" id="KW-1185">Reference proteome</keyword>
<feature type="transmembrane region" description="Helical" evidence="1">
    <location>
        <begin position="117"/>
        <end position="135"/>
    </location>
</feature>
<dbReference type="AlphaFoldDB" id="A0A6N7XJZ7"/>
<evidence type="ECO:0000256" key="1">
    <source>
        <dbReference type="SAM" id="Phobius"/>
    </source>
</evidence>
<comment type="caution">
    <text evidence="2">The sequence shown here is derived from an EMBL/GenBank/DDBJ whole genome shotgun (WGS) entry which is preliminary data.</text>
</comment>
<evidence type="ECO:0000313" key="3">
    <source>
        <dbReference type="Proteomes" id="UP000469523"/>
    </source>
</evidence>
<name>A0A6N7XJZ7_9FIRM</name>
<protein>
    <submittedName>
        <fullName evidence="2">General stress protein</fullName>
    </submittedName>
</protein>
<keyword evidence="1" id="KW-0812">Transmembrane</keyword>
<proteinExistence type="predicted"/>
<evidence type="ECO:0000313" key="2">
    <source>
        <dbReference type="EMBL" id="MSU02401.1"/>
    </source>
</evidence>
<feature type="transmembrane region" description="Helical" evidence="1">
    <location>
        <begin position="12"/>
        <end position="30"/>
    </location>
</feature>
<dbReference type="Proteomes" id="UP000469523">
    <property type="component" value="Unassembled WGS sequence"/>
</dbReference>
<organism evidence="2 3">
    <name type="scientific">Tissierella pigra</name>
    <dbReference type="NCBI Taxonomy" id="2607614"/>
    <lineage>
        <taxon>Bacteria</taxon>
        <taxon>Bacillati</taxon>
        <taxon>Bacillota</taxon>
        <taxon>Tissierellia</taxon>
        <taxon>Tissierellales</taxon>
        <taxon>Tissierellaceae</taxon>
        <taxon>Tissierella</taxon>
    </lineage>
</organism>
<feature type="transmembrane region" description="Helical" evidence="1">
    <location>
        <begin position="42"/>
        <end position="64"/>
    </location>
</feature>
<dbReference type="EMBL" id="VUNQ01000031">
    <property type="protein sequence ID" value="MSU02401.1"/>
    <property type="molecule type" value="Genomic_DNA"/>
</dbReference>
<sequence length="173" mass="20904">MRKRLLKRFSYLYTGELMSVVMFIVVFFFLNKVYPQLRLYSLSFFWLSFFLLEFLLVQGSIYWYTKWKRLKVENTIKTSIETIKRYKSLKKLNIILIIISIFAFAFDFFIWYPSLPLVSLGIAGFIYIFAVLEYINYFHLQLSYDNLSDVKYLLRTKRLKKSCLSRDFGRDGK</sequence>
<keyword evidence="1" id="KW-0472">Membrane</keyword>
<gene>
    <name evidence="2" type="ORF">FYJ83_13120</name>
</gene>
<accession>A0A6N7XJZ7</accession>
<feature type="transmembrane region" description="Helical" evidence="1">
    <location>
        <begin position="92"/>
        <end position="111"/>
    </location>
</feature>